<comment type="caution">
    <text evidence="10">The sequence shown here is derived from an EMBL/GenBank/DDBJ whole genome shotgun (WGS) entry which is preliminary data.</text>
</comment>
<evidence type="ECO:0000256" key="2">
    <source>
        <dbReference type="ARBA" id="ARBA00022527"/>
    </source>
</evidence>
<evidence type="ECO:0000256" key="6">
    <source>
        <dbReference type="ARBA" id="ARBA00022840"/>
    </source>
</evidence>
<feature type="compositionally biased region" description="Low complexity" evidence="8">
    <location>
        <begin position="275"/>
        <end position="294"/>
    </location>
</feature>
<dbReference type="Proteomes" id="UP000616724">
    <property type="component" value="Unassembled WGS sequence"/>
</dbReference>
<dbReference type="EC" id="2.7.11.1" evidence="1"/>
<feature type="domain" description="Protein kinase" evidence="9">
    <location>
        <begin position="13"/>
        <end position="267"/>
    </location>
</feature>
<evidence type="ECO:0000256" key="4">
    <source>
        <dbReference type="ARBA" id="ARBA00022741"/>
    </source>
</evidence>
<keyword evidence="5" id="KW-0418">Kinase</keyword>
<dbReference type="Gene3D" id="1.10.510.10">
    <property type="entry name" value="Transferase(Phosphotransferase) domain 1"/>
    <property type="match status" value="1"/>
</dbReference>
<dbReference type="SUPFAM" id="SSF56112">
    <property type="entry name" value="Protein kinase-like (PK-like)"/>
    <property type="match status" value="1"/>
</dbReference>
<dbReference type="PROSITE" id="PS00107">
    <property type="entry name" value="PROTEIN_KINASE_ATP"/>
    <property type="match status" value="1"/>
</dbReference>
<feature type="binding site" evidence="7">
    <location>
        <position position="42"/>
    </location>
    <ligand>
        <name>ATP</name>
        <dbReference type="ChEBI" id="CHEBI:30616"/>
    </ligand>
</feature>
<evidence type="ECO:0000313" key="10">
    <source>
        <dbReference type="EMBL" id="GIH74631.1"/>
    </source>
</evidence>
<dbReference type="AlphaFoldDB" id="A0A8J3RI43"/>
<dbReference type="InterPro" id="IPR008271">
    <property type="entry name" value="Ser/Thr_kinase_AS"/>
</dbReference>
<dbReference type="EMBL" id="BOOH01000011">
    <property type="protein sequence ID" value="GIH74631.1"/>
    <property type="molecule type" value="Genomic_DNA"/>
</dbReference>
<dbReference type="PANTHER" id="PTHR43289:SF6">
    <property type="entry name" value="SERINE_THREONINE-PROTEIN KINASE NEKL-3"/>
    <property type="match status" value="1"/>
</dbReference>
<dbReference type="GO" id="GO:0005524">
    <property type="term" value="F:ATP binding"/>
    <property type="evidence" value="ECO:0007669"/>
    <property type="project" value="UniProtKB-UniRule"/>
</dbReference>
<reference evidence="10 11" key="1">
    <citation type="submission" date="2021-01" db="EMBL/GenBank/DDBJ databases">
        <title>Whole genome shotgun sequence of Planobispora longispora NBRC 13918.</title>
        <authorList>
            <person name="Komaki H."/>
            <person name="Tamura T."/>
        </authorList>
    </citation>
    <scope>NUCLEOTIDE SEQUENCE [LARGE SCALE GENOMIC DNA]</scope>
    <source>
        <strain evidence="10 11">NBRC 13918</strain>
    </source>
</reference>
<keyword evidence="4 7" id="KW-0547">Nucleotide-binding</keyword>
<dbReference type="CDD" id="cd14014">
    <property type="entry name" value="STKc_PknB_like"/>
    <property type="match status" value="1"/>
</dbReference>
<dbReference type="Gene3D" id="3.30.200.20">
    <property type="entry name" value="Phosphorylase Kinase, domain 1"/>
    <property type="match status" value="1"/>
</dbReference>
<dbReference type="PROSITE" id="PS00108">
    <property type="entry name" value="PROTEIN_KINASE_ST"/>
    <property type="match status" value="1"/>
</dbReference>
<dbReference type="PROSITE" id="PS50011">
    <property type="entry name" value="PROTEIN_KINASE_DOM"/>
    <property type="match status" value="1"/>
</dbReference>
<dbReference type="SMART" id="SM00220">
    <property type="entry name" value="S_TKc"/>
    <property type="match status" value="1"/>
</dbReference>
<keyword evidence="3" id="KW-0808">Transferase</keyword>
<proteinExistence type="predicted"/>
<dbReference type="InterPro" id="IPR000719">
    <property type="entry name" value="Prot_kinase_dom"/>
</dbReference>
<dbReference type="RefSeq" id="WP_203889361.1">
    <property type="nucleotide sequence ID" value="NZ_BOOH01000011.1"/>
</dbReference>
<accession>A0A8J3RI43</accession>
<gene>
    <name evidence="10" type="ORF">Plo01_10600</name>
</gene>
<evidence type="ECO:0000313" key="11">
    <source>
        <dbReference type="Proteomes" id="UP000616724"/>
    </source>
</evidence>
<feature type="region of interest" description="Disordered" evidence="8">
    <location>
        <begin position="269"/>
        <end position="307"/>
    </location>
</feature>
<evidence type="ECO:0000259" key="9">
    <source>
        <dbReference type="PROSITE" id="PS50011"/>
    </source>
</evidence>
<organism evidence="10 11">
    <name type="scientific">Planobispora longispora</name>
    <dbReference type="NCBI Taxonomy" id="28887"/>
    <lineage>
        <taxon>Bacteria</taxon>
        <taxon>Bacillati</taxon>
        <taxon>Actinomycetota</taxon>
        <taxon>Actinomycetes</taxon>
        <taxon>Streptosporangiales</taxon>
        <taxon>Streptosporangiaceae</taxon>
        <taxon>Planobispora</taxon>
    </lineage>
</organism>
<dbReference type="PANTHER" id="PTHR43289">
    <property type="entry name" value="MITOGEN-ACTIVATED PROTEIN KINASE KINASE KINASE 20-RELATED"/>
    <property type="match status" value="1"/>
</dbReference>
<keyword evidence="2" id="KW-0723">Serine/threonine-protein kinase</keyword>
<evidence type="ECO:0000256" key="1">
    <source>
        <dbReference type="ARBA" id="ARBA00012513"/>
    </source>
</evidence>
<keyword evidence="11" id="KW-1185">Reference proteome</keyword>
<dbReference type="GO" id="GO:0004674">
    <property type="term" value="F:protein serine/threonine kinase activity"/>
    <property type="evidence" value="ECO:0007669"/>
    <property type="project" value="UniProtKB-KW"/>
</dbReference>
<name>A0A8J3RI43_9ACTN</name>
<evidence type="ECO:0000256" key="5">
    <source>
        <dbReference type="ARBA" id="ARBA00022777"/>
    </source>
</evidence>
<keyword evidence="6 7" id="KW-0067">ATP-binding</keyword>
<evidence type="ECO:0000256" key="8">
    <source>
        <dbReference type="SAM" id="MobiDB-lite"/>
    </source>
</evidence>
<dbReference type="InterPro" id="IPR017441">
    <property type="entry name" value="Protein_kinase_ATP_BS"/>
</dbReference>
<protein>
    <recommendedName>
        <fullName evidence="1">non-specific serine/threonine protein kinase</fullName>
        <ecNumber evidence="1">2.7.11.1</ecNumber>
    </recommendedName>
</protein>
<sequence>MTGEALPVLAGRYRAVERLGAGGMGVVWRARDELLHREVAVKEVNLGPHLPEAQRAEMRERTLREARAAARLSHPSIVAVHDVIAQDGRPWIVMDLVRGHSLEQVIRARGPLPPERVAAIGLAVLDALVLAHSRGILHRDVKPANIMIDRGGGVLLTDFGIATLEGDVQLTSPDALVGSPGYIAPERLRGTGDGPAADLWSLGAALYAAVEGAGPFQRGTPVATLGAVLTQQTPYPSRAGGLAPVLLAVLAKDPRERPGERALRAALREVSHGRPAGPLSPASSTSPAFPAVPATGTRSPSGRRTARGRTGLIAGAGLAVVAAGAAATVLLTSGGSTTPAPSPTGPDPRAGRFTTAPAPCSLLTDAQAGAVVPGSSPLGVEVKGDREASCTWEGPATGGSRITVSLSLHEPAPGKTGPETAHAFFAAERTATRADEGDGLLGSAGPLRDVDGVGEEAFGYELTALDRAHSVIRFRSSNLLVEVNLSMTGKRATADLRRRALRTAQVVARGLDGRG</sequence>
<evidence type="ECO:0000256" key="3">
    <source>
        <dbReference type="ARBA" id="ARBA00022679"/>
    </source>
</evidence>
<dbReference type="Pfam" id="PF00069">
    <property type="entry name" value="Pkinase"/>
    <property type="match status" value="1"/>
</dbReference>
<dbReference type="InterPro" id="IPR011009">
    <property type="entry name" value="Kinase-like_dom_sf"/>
</dbReference>
<evidence type="ECO:0000256" key="7">
    <source>
        <dbReference type="PROSITE-ProRule" id="PRU10141"/>
    </source>
</evidence>